<evidence type="ECO:0000313" key="3">
    <source>
        <dbReference type="Proteomes" id="UP000006882"/>
    </source>
</evidence>
<accession>M5WW15</accession>
<dbReference type="STRING" id="3760.M5WW15"/>
<evidence type="ECO:0000313" key="2">
    <source>
        <dbReference type="EMBL" id="ONI17760.1"/>
    </source>
</evidence>
<dbReference type="Gramene" id="ONI17760">
    <property type="protein sequence ID" value="ONI17760"/>
    <property type="gene ID" value="PRUPE_3G177500"/>
</dbReference>
<keyword evidence="3" id="KW-1185">Reference proteome</keyword>
<name>M5WW15_PRUPE</name>
<dbReference type="PANTHER" id="PTHR31374:SF30">
    <property type="entry name" value="SAUR-LIKE AUXIN-RESPONSIVE FAMILY PROTEIN"/>
    <property type="match status" value="1"/>
</dbReference>
<dbReference type="EMBL" id="CM007653">
    <property type="protein sequence ID" value="ONI17760.1"/>
    <property type="molecule type" value="Genomic_DNA"/>
</dbReference>
<dbReference type="Proteomes" id="UP000006882">
    <property type="component" value="Chromosome G3"/>
</dbReference>
<dbReference type="InterPro" id="IPR003676">
    <property type="entry name" value="SAUR_fam"/>
</dbReference>
<dbReference type="eggNOG" id="ENOG502S8WQ">
    <property type="taxonomic scope" value="Eukaryota"/>
</dbReference>
<dbReference type="Pfam" id="PF02519">
    <property type="entry name" value="Auxin_inducible"/>
    <property type="match status" value="1"/>
</dbReference>
<gene>
    <name evidence="2" type="ORF">PRUPE_3G177500</name>
</gene>
<organism evidence="2 3">
    <name type="scientific">Prunus persica</name>
    <name type="common">Peach</name>
    <name type="synonym">Amygdalus persica</name>
    <dbReference type="NCBI Taxonomy" id="3760"/>
    <lineage>
        <taxon>Eukaryota</taxon>
        <taxon>Viridiplantae</taxon>
        <taxon>Streptophyta</taxon>
        <taxon>Embryophyta</taxon>
        <taxon>Tracheophyta</taxon>
        <taxon>Spermatophyta</taxon>
        <taxon>Magnoliopsida</taxon>
        <taxon>eudicotyledons</taxon>
        <taxon>Gunneridae</taxon>
        <taxon>Pentapetalae</taxon>
        <taxon>rosids</taxon>
        <taxon>fabids</taxon>
        <taxon>Rosales</taxon>
        <taxon>Rosaceae</taxon>
        <taxon>Amygdaloideae</taxon>
        <taxon>Amygdaleae</taxon>
        <taxon>Prunus</taxon>
    </lineage>
</organism>
<reference evidence="2 3" key="1">
    <citation type="journal article" date="2013" name="Nat. Genet.">
        <title>The high-quality draft genome of peach (Prunus persica) identifies unique patterns of genetic diversity, domestication and genome evolution.</title>
        <authorList>
            <consortium name="International Peach Genome Initiative"/>
            <person name="Verde I."/>
            <person name="Abbott A.G."/>
            <person name="Scalabrin S."/>
            <person name="Jung S."/>
            <person name="Shu S."/>
            <person name="Marroni F."/>
            <person name="Zhebentyayeva T."/>
            <person name="Dettori M.T."/>
            <person name="Grimwood J."/>
            <person name="Cattonaro F."/>
            <person name="Zuccolo A."/>
            <person name="Rossini L."/>
            <person name="Jenkins J."/>
            <person name="Vendramin E."/>
            <person name="Meisel L.A."/>
            <person name="Decroocq V."/>
            <person name="Sosinski B."/>
            <person name="Prochnik S."/>
            <person name="Mitros T."/>
            <person name="Policriti A."/>
            <person name="Cipriani G."/>
            <person name="Dondini L."/>
            <person name="Ficklin S."/>
            <person name="Goodstein D.M."/>
            <person name="Xuan P."/>
            <person name="Del Fabbro C."/>
            <person name="Aramini V."/>
            <person name="Copetti D."/>
            <person name="Gonzalez S."/>
            <person name="Horner D.S."/>
            <person name="Falchi R."/>
            <person name="Lucas S."/>
            <person name="Mica E."/>
            <person name="Maldonado J."/>
            <person name="Lazzari B."/>
            <person name="Bielenberg D."/>
            <person name="Pirona R."/>
            <person name="Miculan M."/>
            <person name="Barakat A."/>
            <person name="Testolin R."/>
            <person name="Stella A."/>
            <person name="Tartarini S."/>
            <person name="Tonutti P."/>
            <person name="Arus P."/>
            <person name="Orellana A."/>
            <person name="Wells C."/>
            <person name="Main D."/>
            <person name="Vizzotto G."/>
            <person name="Silva H."/>
            <person name="Salamini F."/>
            <person name="Schmutz J."/>
            <person name="Morgante M."/>
            <person name="Rokhsar D.S."/>
        </authorList>
    </citation>
    <scope>NUCLEOTIDE SEQUENCE [LARGE SCALE GENOMIC DNA]</scope>
    <source>
        <strain evidence="3">cv. Nemared</strain>
    </source>
</reference>
<dbReference type="OMA" id="CCCSSAY"/>
<protein>
    <submittedName>
        <fullName evidence="2">Uncharacterized protein</fullName>
    </submittedName>
</protein>
<proteinExistence type="inferred from homology"/>
<dbReference type="GO" id="GO:0009733">
    <property type="term" value="P:response to auxin"/>
    <property type="evidence" value="ECO:0007669"/>
    <property type="project" value="InterPro"/>
</dbReference>
<dbReference type="AlphaFoldDB" id="M5WW15"/>
<dbReference type="PANTHER" id="PTHR31374">
    <property type="entry name" value="AUXIN-INDUCED PROTEIN-LIKE-RELATED"/>
    <property type="match status" value="1"/>
</dbReference>
<sequence>MGSCCCSSAYVSLSCSETVERDRVRKGYVPILVGKEMGDMEKLWIPIKLLSHPRIVALLRRSAHEFGFQQQGLLKIKHDVHLFKGMIKSILSKSKQRTFLCN</sequence>
<evidence type="ECO:0000256" key="1">
    <source>
        <dbReference type="ARBA" id="ARBA00006974"/>
    </source>
</evidence>
<dbReference type="HOGENOM" id="CLU_098106_7_2_1"/>
<comment type="similarity">
    <text evidence="1">Belongs to the ARG7 family.</text>
</comment>